<dbReference type="GO" id="GO:0005829">
    <property type="term" value="C:cytosol"/>
    <property type="evidence" value="ECO:0007669"/>
    <property type="project" value="TreeGrafter"/>
</dbReference>
<evidence type="ECO:0000313" key="4">
    <source>
        <dbReference type="Proteomes" id="UP000077115"/>
    </source>
</evidence>
<dbReference type="GO" id="GO:0005886">
    <property type="term" value="C:plasma membrane"/>
    <property type="evidence" value="ECO:0007669"/>
    <property type="project" value="TreeGrafter"/>
</dbReference>
<dbReference type="GO" id="GO:0070086">
    <property type="term" value="P:ubiquitin-dependent endocytosis"/>
    <property type="evidence" value="ECO:0007669"/>
    <property type="project" value="TreeGrafter"/>
</dbReference>
<evidence type="ECO:0000256" key="1">
    <source>
        <dbReference type="SAM" id="MobiDB-lite"/>
    </source>
</evidence>
<reference evidence="3 4" key="2">
    <citation type="submission" date="2016-05" db="EMBL/GenBank/DDBJ databases">
        <title>Lineage-specific infection strategies underlie the spectrum of fungal disease in amphibians.</title>
        <authorList>
            <person name="Cuomo C.A."/>
            <person name="Farrer R.A."/>
            <person name="James T."/>
            <person name="Longcore J."/>
            <person name="Birren B."/>
        </authorList>
    </citation>
    <scope>NUCLEOTIDE SEQUENCE [LARGE SCALE GENOMIC DNA]</scope>
    <source>
        <strain evidence="3 4">JEL423</strain>
    </source>
</reference>
<protein>
    <recommendedName>
        <fullName evidence="2">Arrestin-like N-terminal domain-containing protein</fullName>
    </recommendedName>
</protein>
<dbReference type="PROSITE" id="PS00018">
    <property type="entry name" value="EF_HAND_1"/>
    <property type="match status" value="1"/>
</dbReference>
<dbReference type="OrthoDB" id="73680at2759"/>
<dbReference type="Pfam" id="PF00339">
    <property type="entry name" value="Arrestin_N"/>
    <property type="match status" value="1"/>
</dbReference>
<dbReference type="Gene3D" id="2.60.40.640">
    <property type="match status" value="1"/>
</dbReference>
<sequence length="791" mass="86819">MGIIKHLDIIPSIDPSLSSSEFIVEAGWGTISSIVGVIRLATSKPLKEAKIILEFQGESETFWVGSKVRKPGDPPGETFARRFQLVTTVVRDSKEALEPNEFGSITLPFKINLPAQGLPPSFTDSRGCIKYSLKSTLTWSETFHLLAPTHVARALIKIVMPRSHRLKLLQTPSTLEFDTVYDPNKCTCAIRLPTRVYIPGQQFTIQFAIPYVPAGRSVSAVQASIEANTTYRSVTSDGTKRNRNAVVWNPFPLAFGKEMPAPDEQDTSDLAHPSVFCGTIQLSTEAKYHQPTIESSIISSRSVVKFQVYLDGNEDPHVAFETAIVVIPADTIKETAALKALEIAREQIRPAHEIAASTSTHLHAQHVKKPNFTTTATITTRIPVNSTSDDGAPITPSSGPASPSLYGVNCFPESHGTHSVHSSRNTVASSNSGMYSCISSGDGFENHIPTRFASRKYSVSLRSLDAQDSQHSDTDTRLLKNRSAIQDSGYESVRLPSISKDPTSPLDIQTPDHSFATQRMSYEDDKDSNNLITIDELVEQLADVNLTRKDAGDPMFFKKTIPTQMPSDANAPGKTIVNKLIARLDSQHSMGFYESKVNTAPSNVVNETTDSTSDDETSTCKLKNLLDDLQDHPSKSLIKPHNASLPKSQVLLSKTRSTQIQQIDSLLESLLAFEQVNQTIEYDDAAFPASLASKQQISKGTDSTQPNNNSFHQPKTNNPKAVFKEFDLEIPLAVPQLSLQRPSIDIIGGPRTSADLRYFNQKFLGYPQCQSPLSCVFAKYFVMDGVGDTKC</sequence>
<dbReference type="GO" id="GO:0030674">
    <property type="term" value="F:protein-macromolecule adaptor activity"/>
    <property type="evidence" value="ECO:0007669"/>
    <property type="project" value="TreeGrafter"/>
</dbReference>
<feature type="domain" description="Arrestin-like N-terminal" evidence="2">
    <location>
        <begin position="33"/>
        <end position="143"/>
    </location>
</feature>
<reference evidence="3 4" key="1">
    <citation type="submission" date="2006-10" db="EMBL/GenBank/DDBJ databases">
        <title>The Genome Sequence of Batrachochytrium dendrobatidis JEL423.</title>
        <authorList>
            <consortium name="The Broad Institute Genome Sequencing Platform"/>
            <person name="Birren B."/>
            <person name="Lander E."/>
            <person name="Galagan J."/>
            <person name="Cuomo C."/>
            <person name="Devon K."/>
            <person name="Jaffe D."/>
            <person name="Butler J."/>
            <person name="Alvarez P."/>
            <person name="Gnerre S."/>
            <person name="Grabherr M."/>
            <person name="Kleber M."/>
            <person name="Mauceli E."/>
            <person name="Brockman W."/>
            <person name="Young S."/>
            <person name="LaButti K."/>
            <person name="Sykes S."/>
            <person name="DeCaprio D."/>
            <person name="Crawford M."/>
            <person name="Koehrsen M."/>
            <person name="Engels R."/>
            <person name="Montgomery P."/>
            <person name="Pearson M."/>
            <person name="Howarth C."/>
            <person name="Larson L."/>
            <person name="White J."/>
            <person name="O'Leary S."/>
            <person name="Kodira C."/>
            <person name="Zeng Q."/>
            <person name="Yandava C."/>
            <person name="Alvarado L."/>
            <person name="Longcore J."/>
            <person name="James T."/>
        </authorList>
    </citation>
    <scope>NUCLEOTIDE SEQUENCE [LARGE SCALE GENOMIC DNA]</scope>
    <source>
        <strain evidence="3 4">JEL423</strain>
    </source>
</reference>
<dbReference type="InterPro" id="IPR011021">
    <property type="entry name" value="Arrestin-like_N"/>
</dbReference>
<dbReference type="PANTHER" id="PTHR11188">
    <property type="entry name" value="ARRESTIN DOMAIN CONTAINING PROTEIN"/>
    <property type="match status" value="1"/>
</dbReference>
<dbReference type="InterPro" id="IPR018247">
    <property type="entry name" value="EF_Hand_1_Ca_BS"/>
</dbReference>
<organism evidence="3 4">
    <name type="scientific">Batrachochytrium dendrobatidis (strain JEL423)</name>
    <dbReference type="NCBI Taxonomy" id="403673"/>
    <lineage>
        <taxon>Eukaryota</taxon>
        <taxon>Fungi</taxon>
        <taxon>Fungi incertae sedis</taxon>
        <taxon>Chytridiomycota</taxon>
        <taxon>Chytridiomycota incertae sedis</taxon>
        <taxon>Chytridiomycetes</taxon>
        <taxon>Rhizophydiales</taxon>
        <taxon>Rhizophydiales incertae sedis</taxon>
        <taxon>Batrachochytrium</taxon>
    </lineage>
</organism>
<dbReference type="GO" id="GO:0031625">
    <property type="term" value="F:ubiquitin protein ligase binding"/>
    <property type="evidence" value="ECO:0007669"/>
    <property type="project" value="TreeGrafter"/>
</dbReference>
<dbReference type="PANTHER" id="PTHR11188:SF17">
    <property type="entry name" value="FI21816P1"/>
    <property type="match status" value="1"/>
</dbReference>
<proteinExistence type="predicted"/>
<accession>A0A177WQQ7</accession>
<evidence type="ECO:0000313" key="3">
    <source>
        <dbReference type="EMBL" id="OAJ42449.1"/>
    </source>
</evidence>
<dbReference type="Proteomes" id="UP000077115">
    <property type="component" value="Unassembled WGS sequence"/>
</dbReference>
<dbReference type="InterPro" id="IPR014752">
    <property type="entry name" value="Arrestin-like_C"/>
</dbReference>
<dbReference type="InterPro" id="IPR050357">
    <property type="entry name" value="Arrestin_domain-protein"/>
</dbReference>
<gene>
    <name evidence="3" type="ORF">BDEG_25900</name>
</gene>
<feature type="region of interest" description="Disordered" evidence="1">
    <location>
        <begin position="693"/>
        <end position="717"/>
    </location>
</feature>
<dbReference type="AlphaFoldDB" id="A0A177WQQ7"/>
<dbReference type="EMBL" id="DS022307">
    <property type="protein sequence ID" value="OAJ42449.1"/>
    <property type="molecule type" value="Genomic_DNA"/>
</dbReference>
<name>A0A177WQQ7_BATDL</name>
<dbReference type="VEuPathDB" id="FungiDB:BDEG_25900"/>
<evidence type="ECO:0000259" key="2">
    <source>
        <dbReference type="Pfam" id="PF00339"/>
    </source>
</evidence>